<evidence type="ECO:0000313" key="1">
    <source>
        <dbReference type="EMBL" id="CAB3976921.1"/>
    </source>
</evidence>
<dbReference type="OrthoDB" id="6155824at2759"/>
<dbReference type="AlphaFoldDB" id="A0A6S7FRJ2"/>
<dbReference type="Proteomes" id="UP001152795">
    <property type="component" value="Unassembled WGS sequence"/>
</dbReference>
<accession>A0A6S7FRJ2</accession>
<comment type="caution">
    <text evidence="1">The sequence shown here is derived from an EMBL/GenBank/DDBJ whole genome shotgun (WGS) entry which is preliminary data.</text>
</comment>
<name>A0A6S7FRJ2_PARCT</name>
<reference evidence="1" key="1">
    <citation type="submission" date="2020-04" db="EMBL/GenBank/DDBJ databases">
        <authorList>
            <person name="Alioto T."/>
            <person name="Alioto T."/>
            <person name="Gomez Garrido J."/>
        </authorList>
    </citation>
    <scope>NUCLEOTIDE SEQUENCE</scope>
    <source>
        <strain evidence="1">A484AB</strain>
    </source>
</reference>
<proteinExistence type="predicted"/>
<sequence length="154" mass="18124">MNSCEQVFWAKCLNVDEVVLWEIRNLCNLMNVIFSEAVDCQVHKLRKEKCCGCEVNHPSQKRHDCLTMSEEEGWIIHGSEAVKRVIEHQTVSKQFTEAIRVMKLDPHEHVIQHFKNLTKDPETTAEFLKDLKFKSNFPEYQAILGYLSYWSEEH</sequence>
<organism evidence="1 2">
    <name type="scientific">Paramuricea clavata</name>
    <name type="common">Red gorgonian</name>
    <name type="synonym">Violescent sea-whip</name>
    <dbReference type="NCBI Taxonomy" id="317549"/>
    <lineage>
        <taxon>Eukaryota</taxon>
        <taxon>Metazoa</taxon>
        <taxon>Cnidaria</taxon>
        <taxon>Anthozoa</taxon>
        <taxon>Octocorallia</taxon>
        <taxon>Malacalcyonacea</taxon>
        <taxon>Plexauridae</taxon>
        <taxon>Paramuricea</taxon>
    </lineage>
</organism>
<keyword evidence="2" id="KW-1185">Reference proteome</keyword>
<protein>
    <submittedName>
        <fullName evidence="1">Uncharacterized protein</fullName>
    </submittedName>
</protein>
<dbReference type="EMBL" id="CACRXK020000020">
    <property type="protein sequence ID" value="CAB3976921.1"/>
    <property type="molecule type" value="Genomic_DNA"/>
</dbReference>
<evidence type="ECO:0000313" key="2">
    <source>
        <dbReference type="Proteomes" id="UP001152795"/>
    </source>
</evidence>
<gene>
    <name evidence="1" type="ORF">PACLA_8A014678</name>
</gene>